<comment type="caution">
    <text evidence="1">The sequence shown here is derived from an EMBL/GenBank/DDBJ whole genome shotgun (WGS) entry which is preliminary data.</text>
</comment>
<feature type="non-terminal residue" evidence="1">
    <location>
        <position position="114"/>
    </location>
</feature>
<sequence>MVGAPPKIAVYYKASLSLDTESVQAISQEVKEVLDRLYSSERFAKNLRYLKRQGITQRMLCGILNITGRSIQYWRRGEVTPRNLYCFLMVGEITKRLREKAQAQKAAGVTPRVV</sequence>
<evidence type="ECO:0000313" key="1">
    <source>
        <dbReference type="EMBL" id="GAI89919.1"/>
    </source>
</evidence>
<name>X1UC43_9ZZZZ</name>
<dbReference type="GO" id="GO:0003677">
    <property type="term" value="F:DNA binding"/>
    <property type="evidence" value="ECO:0007669"/>
    <property type="project" value="InterPro"/>
</dbReference>
<organism evidence="1">
    <name type="scientific">marine sediment metagenome</name>
    <dbReference type="NCBI Taxonomy" id="412755"/>
    <lineage>
        <taxon>unclassified sequences</taxon>
        <taxon>metagenomes</taxon>
        <taxon>ecological metagenomes</taxon>
    </lineage>
</organism>
<proteinExistence type="predicted"/>
<dbReference type="Gene3D" id="1.10.260.40">
    <property type="entry name" value="lambda repressor-like DNA-binding domains"/>
    <property type="match status" value="1"/>
</dbReference>
<dbReference type="AlphaFoldDB" id="X1UC43"/>
<dbReference type="InterPro" id="IPR010982">
    <property type="entry name" value="Lambda_DNA-bd_dom_sf"/>
</dbReference>
<protein>
    <submittedName>
        <fullName evidence="1">Uncharacterized protein</fullName>
    </submittedName>
</protein>
<accession>X1UC43</accession>
<gene>
    <name evidence="1" type="ORF">S12H4_34296</name>
</gene>
<reference evidence="1" key="1">
    <citation type="journal article" date="2014" name="Front. Microbiol.">
        <title>High frequency of phylogenetically diverse reductive dehalogenase-homologous genes in deep subseafloor sedimentary metagenomes.</title>
        <authorList>
            <person name="Kawai M."/>
            <person name="Futagami T."/>
            <person name="Toyoda A."/>
            <person name="Takaki Y."/>
            <person name="Nishi S."/>
            <person name="Hori S."/>
            <person name="Arai W."/>
            <person name="Tsubouchi T."/>
            <person name="Morono Y."/>
            <person name="Uchiyama I."/>
            <person name="Ito T."/>
            <person name="Fujiyama A."/>
            <person name="Inagaki F."/>
            <person name="Takami H."/>
        </authorList>
    </citation>
    <scope>NUCLEOTIDE SEQUENCE</scope>
    <source>
        <strain evidence="1">Expedition CK06-06</strain>
    </source>
</reference>
<dbReference type="EMBL" id="BARW01020282">
    <property type="protein sequence ID" value="GAI89919.1"/>
    <property type="molecule type" value="Genomic_DNA"/>
</dbReference>